<accession>A0ABS1MSL3</accession>
<protein>
    <submittedName>
        <fullName evidence="2">Uncharacterized protein</fullName>
    </submittedName>
</protein>
<dbReference type="RefSeq" id="WP_201804440.1">
    <property type="nucleotide sequence ID" value="NZ_JAERRI010000007.1"/>
</dbReference>
<evidence type="ECO:0000313" key="2">
    <source>
        <dbReference type="EMBL" id="MBL1090738.1"/>
    </source>
</evidence>
<feature type="compositionally biased region" description="Acidic residues" evidence="1">
    <location>
        <begin position="17"/>
        <end position="31"/>
    </location>
</feature>
<feature type="region of interest" description="Disordered" evidence="1">
    <location>
        <begin position="1"/>
        <end position="31"/>
    </location>
</feature>
<gene>
    <name evidence="2" type="ORF">JK360_15250</name>
</gene>
<reference evidence="2 3" key="1">
    <citation type="submission" date="2021-01" db="EMBL/GenBank/DDBJ databases">
        <title>WGS of actinomycetes isolated from Thailand.</title>
        <authorList>
            <person name="Thawai C."/>
        </authorList>
    </citation>
    <scope>NUCLEOTIDE SEQUENCE [LARGE SCALE GENOMIC DNA]</scope>
    <source>
        <strain evidence="2 3">CH9-7</strain>
    </source>
</reference>
<dbReference type="Proteomes" id="UP000629371">
    <property type="component" value="Unassembled WGS sequence"/>
</dbReference>
<name>A0ABS1MSL3_9ACTN</name>
<sequence length="238" mass="26293">MWDAIKRKRRSRHPEPEEVEEGGEVEEVEEVEEVTDLVCDRCKRPLQGEGDGWNVVLDKGYAMGYLCPDCQTGEENAEAEVHEATLDYSAGRVEEDGRVRWPAKGAWNSVSTGTHGAMRENKAIHMLVSLEPPVLRVAVGPQSDARLSGLFRTETCKKAVHEAMSSKGARPGTRDLAYLVDSGMDATDVWVVEDHVRAVGGIDSHKLVVVYSPDIDPHLLDAFAPEYADSMREAIHAQ</sequence>
<evidence type="ECO:0000313" key="3">
    <source>
        <dbReference type="Proteomes" id="UP000629371"/>
    </source>
</evidence>
<comment type="caution">
    <text evidence="2">The sequence shown here is derived from an EMBL/GenBank/DDBJ whole genome shotgun (WGS) entry which is preliminary data.</text>
</comment>
<dbReference type="EMBL" id="JAERRI010000007">
    <property type="protein sequence ID" value="MBL1090738.1"/>
    <property type="molecule type" value="Genomic_DNA"/>
</dbReference>
<proteinExistence type="predicted"/>
<feature type="compositionally biased region" description="Basic residues" evidence="1">
    <location>
        <begin position="1"/>
        <end position="12"/>
    </location>
</feature>
<evidence type="ECO:0000256" key="1">
    <source>
        <dbReference type="SAM" id="MobiDB-lite"/>
    </source>
</evidence>
<organism evidence="2 3">
    <name type="scientific">Streptomyces siderophoricus</name>
    <dbReference type="NCBI Taxonomy" id="2802281"/>
    <lineage>
        <taxon>Bacteria</taxon>
        <taxon>Bacillati</taxon>
        <taxon>Actinomycetota</taxon>
        <taxon>Actinomycetes</taxon>
        <taxon>Kitasatosporales</taxon>
        <taxon>Streptomycetaceae</taxon>
        <taxon>Streptomyces</taxon>
    </lineage>
</organism>
<keyword evidence="3" id="KW-1185">Reference proteome</keyword>